<gene>
    <name evidence="1" type="ORF">OS493_010591</name>
</gene>
<organism evidence="1 2">
    <name type="scientific">Desmophyllum pertusum</name>
    <dbReference type="NCBI Taxonomy" id="174260"/>
    <lineage>
        <taxon>Eukaryota</taxon>
        <taxon>Metazoa</taxon>
        <taxon>Cnidaria</taxon>
        <taxon>Anthozoa</taxon>
        <taxon>Hexacorallia</taxon>
        <taxon>Scleractinia</taxon>
        <taxon>Caryophylliina</taxon>
        <taxon>Caryophylliidae</taxon>
        <taxon>Desmophyllum</taxon>
    </lineage>
</organism>
<dbReference type="Proteomes" id="UP001163046">
    <property type="component" value="Unassembled WGS sequence"/>
</dbReference>
<comment type="caution">
    <text evidence="1">The sequence shown here is derived from an EMBL/GenBank/DDBJ whole genome shotgun (WGS) entry which is preliminary data.</text>
</comment>
<dbReference type="EMBL" id="MU825877">
    <property type="protein sequence ID" value="KAJ7386198.1"/>
    <property type="molecule type" value="Genomic_DNA"/>
</dbReference>
<accession>A0A9W9ZSH7</accession>
<name>A0A9W9ZSH7_9CNID</name>
<evidence type="ECO:0000313" key="2">
    <source>
        <dbReference type="Proteomes" id="UP001163046"/>
    </source>
</evidence>
<dbReference type="AlphaFoldDB" id="A0A9W9ZSH7"/>
<proteinExistence type="predicted"/>
<sequence length="166" mass="19080">MAEDTKNKRHVAKRRFTRKLAELTKSIDKGLEVVRRSYDALNEAWRNFEAKHDVYTTFLEDSEVEGSEESVIPALRKIQQALEASLVNCKVASDKYFEFLSREEAIAKVGWILVVQKRHSQVADKTALHLCDLALARNQLAVVKGVDDDIKEMWKRLDEKYGYPAP</sequence>
<keyword evidence="2" id="KW-1185">Reference proteome</keyword>
<protein>
    <submittedName>
        <fullName evidence="1">Uncharacterized protein</fullName>
    </submittedName>
</protein>
<reference evidence="1" key="1">
    <citation type="submission" date="2023-01" db="EMBL/GenBank/DDBJ databases">
        <title>Genome assembly of the deep-sea coral Lophelia pertusa.</title>
        <authorList>
            <person name="Herrera S."/>
            <person name="Cordes E."/>
        </authorList>
    </citation>
    <scope>NUCLEOTIDE SEQUENCE</scope>
    <source>
        <strain evidence="1">USNM1676648</strain>
        <tissue evidence="1">Polyp</tissue>
    </source>
</reference>
<evidence type="ECO:0000313" key="1">
    <source>
        <dbReference type="EMBL" id="KAJ7386198.1"/>
    </source>
</evidence>
<dbReference type="OrthoDB" id="5983529at2759"/>